<gene>
    <name evidence="1" type="ORF">OJAG_14970</name>
</gene>
<comment type="caution">
    <text evidence="1">The sequence shown here is derived from an EMBL/GenBank/DDBJ whole genome shotgun (WGS) entry which is preliminary data.</text>
</comment>
<name>A0A163RXE9_9CELL</name>
<dbReference type="RefSeq" id="WP_068707941.1">
    <property type="nucleotide sequence ID" value="NZ_LRIE01000065.1"/>
</dbReference>
<dbReference type="Proteomes" id="UP000076447">
    <property type="component" value="Unassembled WGS sequence"/>
</dbReference>
<dbReference type="EMBL" id="LRIE01000065">
    <property type="protein sequence ID" value="KZM35796.1"/>
    <property type="molecule type" value="Genomic_DNA"/>
</dbReference>
<dbReference type="OrthoDB" id="4547126at2"/>
<sequence length="131" mass="14688">MNSDEPVPRELKVLDTISLFGLEERACELGLNQRLEPAWVREHAAPGGTHYLWPALWHTPLARPDVARQLRCELLVEVRSGERVMSLLDVLPVDFTPLPRVTSRDEGLEVARFVDAAPTVRAWLEGRGAKG</sequence>
<organism evidence="1 2">
    <name type="scientific">Oerskovia enterophila</name>
    <dbReference type="NCBI Taxonomy" id="43678"/>
    <lineage>
        <taxon>Bacteria</taxon>
        <taxon>Bacillati</taxon>
        <taxon>Actinomycetota</taxon>
        <taxon>Actinomycetes</taxon>
        <taxon>Micrococcales</taxon>
        <taxon>Cellulomonadaceae</taxon>
        <taxon>Oerskovia</taxon>
    </lineage>
</organism>
<accession>A0A163RXE9</accession>
<evidence type="ECO:0000313" key="2">
    <source>
        <dbReference type="Proteomes" id="UP000076447"/>
    </source>
</evidence>
<reference evidence="1 2" key="1">
    <citation type="submission" date="2016-01" db="EMBL/GenBank/DDBJ databases">
        <title>Genome sequence of Oerskovia enterophila VJag, an agar and cellulose degrading bacterium.</title>
        <authorList>
            <person name="Poehlein A."/>
            <person name="Jag V."/>
            <person name="Bengelsdorf F."/>
            <person name="Duerre P."/>
            <person name="Daniel R."/>
        </authorList>
    </citation>
    <scope>NUCLEOTIDE SEQUENCE [LARGE SCALE GENOMIC DNA]</scope>
    <source>
        <strain evidence="1 2">VJag</strain>
    </source>
</reference>
<protein>
    <submittedName>
        <fullName evidence="1">Uncharacterized protein</fullName>
    </submittedName>
</protein>
<evidence type="ECO:0000313" key="1">
    <source>
        <dbReference type="EMBL" id="KZM35796.1"/>
    </source>
</evidence>
<dbReference type="AlphaFoldDB" id="A0A163RXE9"/>
<dbReference type="PATRIC" id="fig|43678.3.peg.1568"/>
<proteinExistence type="predicted"/>